<dbReference type="AlphaFoldDB" id="A0A0M0JKJ3"/>
<comment type="subcellular location">
    <subcellularLocation>
        <location evidence="1">Membrane</location>
        <topology evidence="1">Multi-pass membrane protein</topology>
    </subcellularLocation>
</comment>
<proteinExistence type="predicted"/>
<dbReference type="InterPro" id="IPR037185">
    <property type="entry name" value="EmrE-like"/>
</dbReference>
<dbReference type="EMBL" id="JWZX01002765">
    <property type="protein sequence ID" value="KOO27101.1"/>
    <property type="molecule type" value="Genomic_DNA"/>
</dbReference>
<feature type="compositionally biased region" description="Basic and acidic residues" evidence="5">
    <location>
        <begin position="306"/>
        <end position="325"/>
    </location>
</feature>
<evidence type="ECO:0000256" key="3">
    <source>
        <dbReference type="ARBA" id="ARBA00022989"/>
    </source>
</evidence>
<gene>
    <name evidence="7" type="ORF">Ctob_006845</name>
</gene>
<evidence type="ECO:0000256" key="4">
    <source>
        <dbReference type="ARBA" id="ARBA00023136"/>
    </source>
</evidence>
<feature type="transmembrane region" description="Helical" evidence="6">
    <location>
        <begin position="76"/>
        <end position="97"/>
    </location>
</feature>
<feature type="transmembrane region" description="Helical" evidence="6">
    <location>
        <begin position="128"/>
        <end position="146"/>
    </location>
</feature>
<keyword evidence="4 6" id="KW-0472">Membrane</keyword>
<evidence type="ECO:0000256" key="6">
    <source>
        <dbReference type="SAM" id="Phobius"/>
    </source>
</evidence>
<keyword evidence="8" id="KW-1185">Reference proteome</keyword>
<organism evidence="7 8">
    <name type="scientific">Chrysochromulina tobinii</name>
    <dbReference type="NCBI Taxonomy" id="1460289"/>
    <lineage>
        <taxon>Eukaryota</taxon>
        <taxon>Haptista</taxon>
        <taxon>Haptophyta</taxon>
        <taxon>Prymnesiophyceae</taxon>
        <taxon>Prymnesiales</taxon>
        <taxon>Chrysochromulinaceae</taxon>
        <taxon>Chrysochromulina</taxon>
    </lineage>
</organism>
<comment type="caution">
    <text evidence="7">The sequence shown here is derived from an EMBL/GenBank/DDBJ whole genome shotgun (WGS) entry which is preliminary data.</text>
</comment>
<keyword evidence="3 6" id="KW-1133">Transmembrane helix</keyword>
<sequence length="349" mass="38746">MSSREASQLEMTTAIIFYCICSAGMLIVNKLAVHHVPMPGFVTSCQFSTCAALVYGMKLCGVLVADDFEWAKVKYYIIYVLSFSIGTYTNMKVLSMANVETVIVFRSCTPLAVAIFDYIFYNRAAPSARSCFSLLLITTGAIAYILTDREFQVNGWAAYYWVMIWWFVLVFQLTYGKFLVSGIPIASLWTPVLYTNSLSILPALGLCLVAGELDESRLAKVDLNSAAYFWLGASCFIGMSISYSGFWCQQLVSATTYTVVGVMNKMLTVMVNVVIWDKHASSYGIGALVLCLVGGSLYQQSPLRDSPPETHRPLQRVREQEHMDEVTDEDGDEENSVLRPVGAPSLYGR</sequence>
<feature type="transmembrane region" description="Helical" evidence="6">
    <location>
        <begin position="227"/>
        <end position="247"/>
    </location>
</feature>
<feature type="transmembrane region" description="Helical" evidence="6">
    <location>
        <begin position="158"/>
        <end position="180"/>
    </location>
</feature>
<evidence type="ECO:0000313" key="8">
    <source>
        <dbReference type="Proteomes" id="UP000037460"/>
    </source>
</evidence>
<protein>
    <submittedName>
        <fullName evidence="7">Drug metabolite transporter superfamily</fullName>
    </submittedName>
</protein>
<dbReference type="OrthoDB" id="417037at2759"/>
<feature type="region of interest" description="Disordered" evidence="5">
    <location>
        <begin position="302"/>
        <end position="349"/>
    </location>
</feature>
<reference evidence="8" key="1">
    <citation type="journal article" date="2015" name="PLoS Genet.">
        <title>Genome Sequence and Transcriptome Analyses of Chrysochromulina tobin: Metabolic Tools for Enhanced Algal Fitness in the Prominent Order Prymnesiales (Haptophyceae).</title>
        <authorList>
            <person name="Hovde B.T."/>
            <person name="Deodato C.R."/>
            <person name="Hunsperger H.M."/>
            <person name="Ryken S.A."/>
            <person name="Yost W."/>
            <person name="Jha R.K."/>
            <person name="Patterson J."/>
            <person name="Monnat R.J. Jr."/>
            <person name="Barlow S.B."/>
            <person name="Starkenburg S.R."/>
            <person name="Cattolico R.A."/>
        </authorList>
    </citation>
    <scope>NUCLEOTIDE SEQUENCE</scope>
    <source>
        <strain evidence="8">CCMP291</strain>
    </source>
</reference>
<feature type="transmembrane region" description="Helical" evidence="6">
    <location>
        <begin position="103"/>
        <end position="121"/>
    </location>
</feature>
<accession>A0A0M0JKJ3</accession>
<dbReference type="GO" id="GO:0016020">
    <property type="term" value="C:membrane"/>
    <property type="evidence" value="ECO:0007669"/>
    <property type="project" value="UniProtKB-SubCell"/>
</dbReference>
<evidence type="ECO:0000256" key="5">
    <source>
        <dbReference type="SAM" id="MobiDB-lite"/>
    </source>
</evidence>
<feature type="transmembrane region" description="Helical" evidence="6">
    <location>
        <begin position="12"/>
        <end position="29"/>
    </location>
</feature>
<feature type="transmembrane region" description="Helical" evidence="6">
    <location>
        <begin position="41"/>
        <end position="64"/>
    </location>
</feature>
<dbReference type="InterPro" id="IPR050186">
    <property type="entry name" value="TPT_transporter"/>
</dbReference>
<keyword evidence="2 6" id="KW-0812">Transmembrane</keyword>
<dbReference type="PANTHER" id="PTHR11132">
    <property type="entry name" value="SOLUTE CARRIER FAMILY 35"/>
    <property type="match status" value="1"/>
</dbReference>
<feature type="transmembrane region" description="Helical" evidence="6">
    <location>
        <begin position="192"/>
        <end position="211"/>
    </location>
</feature>
<evidence type="ECO:0000313" key="7">
    <source>
        <dbReference type="EMBL" id="KOO27101.1"/>
    </source>
</evidence>
<dbReference type="SUPFAM" id="SSF103481">
    <property type="entry name" value="Multidrug resistance efflux transporter EmrE"/>
    <property type="match status" value="1"/>
</dbReference>
<feature type="compositionally biased region" description="Acidic residues" evidence="5">
    <location>
        <begin position="326"/>
        <end position="335"/>
    </location>
</feature>
<dbReference type="Proteomes" id="UP000037460">
    <property type="component" value="Unassembled WGS sequence"/>
</dbReference>
<name>A0A0M0JKJ3_9EUKA</name>
<evidence type="ECO:0000256" key="2">
    <source>
        <dbReference type="ARBA" id="ARBA00022692"/>
    </source>
</evidence>
<evidence type="ECO:0000256" key="1">
    <source>
        <dbReference type="ARBA" id="ARBA00004141"/>
    </source>
</evidence>